<evidence type="ECO:0000313" key="3">
    <source>
        <dbReference type="EMBL" id="QOV90343.1"/>
    </source>
</evidence>
<reference evidence="3 4" key="1">
    <citation type="submission" date="2020-10" db="EMBL/GenBank/DDBJ databases">
        <title>Wide distribution of Phycisphaera-like planctomycetes from WD2101 soil group in peatlands and genome analysis of the first cultivated representative.</title>
        <authorList>
            <person name="Dedysh S.N."/>
            <person name="Beletsky A.V."/>
            <person name="Ivanova A."/>
            <person name="Kulichevskaya I.S."/>
            <person name="Suzina N.E."/>
            <person name="Philippov D.A."/>
            <person name="Rakitin A.L."/>
            <person name="Mardanov A.V."/>
            <person name="Ravin N.V."/>
        </authorList>
    </citation>
    <scope>NUCLEOTIDE SEQUENCE [LARGE SCALE GENOMIC DNA]</scope>
    <source>
        <strain evidence="3 4">M1803</strain>
    </source>
</reference>
<organism evidence="3 4">
    <name type="scientific">Humisphaera borealis</name>
    <dbReference type="NCBI Taxonomy" id="2807512"/>
    <lineage>
        <taxon>Bacteria</taxon>
        <taxon>Pseudomonadati</taxon>
        <taxon>Planctomycetota</taxon>
        <taxon>Phycisphaerae</taxon>
        <taxon>Tepidisphaerales</taxon>
        <taxon>Tepidisphaeraceae</taxon>
        <taxon>Humisphaera</taxon>
    </lineage>
</organism>
<protein>
    <submittedName>
        <fullName evidence="3">Aldo/keto reductase</fullName>
    </submittedName>
</protein>
<dbReference type="InterPro" id="IPR023210">
    <property type="entry name" value="NADP_OxRdtase_dom"/>
</dbReference>
<feature type="domain" description="NADP-dependent oxidoreductase" evidence="2">
    <location>
        <begin position="16"/>
        <end position="316"/>
    </location>
</feature>
<proteinExistence type="predicted"/>
<name>A0A7M2WY59_9BACT</name>
<dbReference type="InterPro" id="IPR053135">
    <property type="entry name" value="AKR2_Oxidoreductase"/>
</dbReference>
<dbReference type="RefSeq" id="WP_206293424.1">
    <property type="nucleotide sequence ID" value="NZ_CP063458.1"/>
</dbReference>
<dbReference type="AlphaFoldDB" id="A0A7M2WY59"/>
<evidence type="ECO:0000313" key="4">
    <source>
        <dbReference type="Proteomes" id="UP000593765"/>
    </source>
</evidence>
<dbReference type="EMBL" id="CP063458">
    <property type="protein sequence ID" value="QOV90343.1"/>
    <property type="molecule type" value="Genomic_DNA"/>
</dbReference>
<dbReference type="InterPro" id="IPR036812">
    <property type="entry name" value="NAD(P)_OxRdtase_dom_sf"/>
</dbReference>
<dbReference type="Gene3D" id="3.20.20.100">
    <property type="entry name" value="NADP-dependent oxidoreductase domain"/>
    <property type="match status" value="1"/>
</dbReference>
<dbReference type="CDD" id="cd19086">
    <property type="entry name" value="AKR_AKR11C1"/>
    <property type="match status" value="1"/>
</dbReference>
<dbReference type="Pfam" id="PF00248">
    <property type="entry name" value="Aldo_ket_red"/>
    <property type="match status" value="1"/>
</dbReference>
<evidence type="ECO:0000256" key="1">
    <source>
        <dbReference type="SAM" id="MobiDB-lite"/>
    </source>
</evidence>
<gene>
    <name evidence="3" type="ORF">IPV69_02945</name>
</gene>
<dbReference type="Proteomes" id="UP000593765">
    <property type="component" value="Chromosome"/>
</dbReference>
<evidence type="ECO:0000259" key="2">
    <source>
        <dbReference type="Pfam" id="PF00248"/>
    </source>
</evidence>
<feature type="region of interest" description="Disordered" evidence="1">
    <location>
        <begin position="336"/>
        <end position="357"/>
    </location>
</feature>
<keyword evidence="4" id="KW-1185">Reference proteome</keyword>
<dbReference type="SUPFAM" id="SSF51430">
    <property type="entry name" value="NAD(P)-linked oxidoreductase"/>
    <property type="match status" value="1"/>
</dbReference>
<dbReference type="KEGG" id="hbs:IPV69_02945"/>
<sequence length="357" mass="40347">MERRPFGNTGVEVSAISLGCWPFGVDWWGHYDQNRCNELCNFANNLGITFFDNGDAYGNGRAEEQFGVWLKQSGLRRDQVEIGGKVGYDFYSDPGEFGSHRERKHDFSPAFVRKALEASLKRLQTDYIDVYMAHNIKLPQFRDDFFAELEKVKDEGKIRCWGVSLGPAIGWREEGFKAMLDHGAKAVQTVFNMFEQHPGRELCETAIACKAGVLARVHDNSSILKDIVKIDTTIGENDHRKFRDDAWKVYGLKKLELVRHYASDHGMNVHELACKWLLQQKGLTAITGTLLNEKEIQEAANACDKPNLSRTELQEIFDQYENDFGLGDAAHPCDIKSSVTPEGRERSGYKASSVLIA</sequence>
<accession>A0A7M2WY59</accession>
<dbReference type="PANTHER" id="PTHR43312">
    <property type="entry name" value="D-THREO-ALDOSE 1-DEHYDROGENASE"/>
    <property type="match status" value="1"/>
</dbReference>
<dbReference type="PANTHER" id="PTHR43312:SF1">
    <property type="entry name" value="NADP-DEPENDENT OXIDOREDUCTASE DOMAIN-CONTAINING PROTEIN"/>
    <property type="match status" value="1"/>
</dbReference>